<dbReference type="EC" id="1.15.1.1" evidence="4"/>
<evidence type="ECO:0000256" key="3">
    <source>
        <dbReference type="ARBA" id="ARBA00010457"/>
    </source>
</evidence>
<dbReference type="SUPFAM" id="SSF49329">
    <property type="entry name" value="Cu,Zn superoxide dismutase-like"/>
    <property type="match status" value="1"/>
</dbReference>
<protein>
    <recommendedName>
        <fullName evidence="4">superoxide dismutase</fullName>
        <ecNumber evidence="4">1.15.1.1</ecNumber>
    </recommendedName>
</protein>
<dbReference type="InterPro" id="IPR036423">
    <property type="entry name" value="SOD-like_Cu/Zn_dom_sf"/>
</dbReference>
<dbReference type="GeneID" id="63743471"/>
<comment type="similarity">
    <text evidence="3">Belongs to the Cu-Zn superoxide dismutase family.</text>
</comment>
<keyword evidence="11" id="KW-1185">Reference proteome</keyword>
<keyword evidence="8" id="KW-0732">Signal</keyword>
<dbReference type="Gene3D" id="2.60.40.200">
    <property type="entry name" value="Superoxide dismutase, copper/zinc binding domain"/>
    <property type="match status" value="1"/>
</dbReference>
<dbReference type="GO" id="GO:0046872">
    <property type="term" value="F:metal ion binding"/>
    <property type="evidence" value="ECO:0007669"/>
    <property type="project" value="InterPro"/>
</dbReference>
<dbReference type="Proteomes" id="UP000184383">
    <property type="component" value="Unassembled WGS sequence"/>
</dbReference>
<feature type="signal peptide" evidence="8">
    <location>
        <begin position="1"/>
        <end position="22"/>
    </location>
</feature>
<reference evidence="11" key="1">
    <citation type="journal article" date="2017" name="Genome Biol.">
        <title>Comparative genomics reveals high biological diversity and specific adaptations in the industrially and medically important fungal genus Aspergillus.</title>
        <authorList>
            <person name="de Vries R.P."/>
            <person name="Riley R."/>
            <person name="Wiebenga A."/>
            <person name="Aguilar-Osorio G."/>
            <person name="Amillis S."/>
            <person name="Uchima C.A."/>
            <person name="Anderluh G."/>
            <person name="Asadollahi M."/>
            <person name="Askin M."/>
            <person name="Barry K."/>
            <person name="Battaglia E."/>
            <person name="Bayram O."/>
            <person name="Benocci T."/>
            <person name="Braus-Stromeyer S.A."/>
            <person name="Caldana C."/>
            <person name="Canovas D."/>
            <person name="Cerqueira G.C."/>
            <person name="Chen F."/>
            <person name="Chen W."/>
            <person name="Choi C."/>
            <person name="Clum A."/>
            <person name="Dos Santos R.A."/>
            <person name="Damasio A.R."/>
            <person name="Diallinas G."/>
            <person name="Emri T."/>
            <person name="Fekete E."/>
            <person name="Flipphi M."/>
            <person name="Freyberg S."/>
            <person name="Gallo A."/>
            <person name="Gournas C."/>
            <person name="Habgood R."/>
            <person name="Hainaut M."/>
            <person name="Harispe M.L."/>
            <person name="Henrissat B."/>
            <person name="Hilden K.S."/>
            <person name="Hope R."/>
            <person name="Hossain A."/>
            <person name="Karabika E."/>
            <person name="Karaffa L."/>
            <person name="Karanyi Z."/>
            <person name="Krasevec N."/>
            <person name="Kuo A."/>
            <person name="Kusch H."/>
            <person name="LaButti K."/>
            <person name="Lagendijk E.L."/>
            <person name="Lapidus A."/>
            <person name="Levasseur A."/>
            <person name="Lindquist E."/>
            <person name="Lipzen A."/>
            <person name="Logrieco A.F."/>
            <person name="MacCabe A."/>
            <person name="Maekelae M.R."/>
            <person name="Malavazi I."/>
            <person name="Melin P."/>
            <person name="Meyer V."/>
            <person name="Mielnichuk N."/>
            <person name="Miskei M."/>
            <person name="Molnar A.P."/>
            <person name="Mule G."/>
            <person name="Ngan C.Y."/>
            <person name="Orejas M."/>
            <person name="Orosz E."/>
            <person name="Ouedraogo J.P."/>
            <person name="Overkamp K.M."/>
            <person name="Park H.-S."/>
            <person name="Perrone G."/>
            <person name="Piumi F."/>
            <person name="Punt P.J."/>
            <person name="Ram A.F."/>
            <person name="Ramon A."/>
            <person name="Rauscher S."/>
            <person name="Record E."/>
            <person name="Riano-Pachon D.M."/>
            <person name="Robert V."/>
            <person name="Roehrig J."/>
            <person name="Ruller R."/>
            <person name="Salamov A."/>
            <person name="Salih N.S."/>
            <person name="Samson R.A."/>
            <person name="Sandor E."/>
            <person name="Sanguinetti M."/>
            <person name="Schuetze T."/>
            <person name="Sepcic K."/>
            <person name="Shelest E."/>
            <person name="Sherlock G."/>
            <person name="Sophianopoulou V."/>
            <person name="Squina F.M."/>
            <person name="Sun H."/>
            <person name="Susca A."/>
            <person name="Todd R.B."/>
            <person name="Tsang A."/>
            <person name="Unkles S.E."/>
            <person name="van de Wiele N."/>
            <person name="van Rossen-Uffink D."/>
            <person name="Oliveira J.V."/>
            <person name="Vesth T.C."/>
            <person name="Visser J."/>
            <person name="Yu J.-H."/>
            <person name="Zhou M."/>
            <person name="Andersen M.R."/>
            <person name="Archer D.B."/>
            <person name="Baker S.E."/>
            <person name="Benoit I."/>
            <person name="Brakhage A.A."/>
            <person name="Braus G.H."/>
            <person name="Fischer R."/>
            <person name="Frisvad J.C."/>
            <person name="Goldman G.H."/>
            <person name="Houbraken J."/>
            <person name="Oakley B."/>
            <person name="Pocsi I."/>
            <person name="Scazzocchio C."/>
            <person name="Seiboth B."/>
            <person name="vanKuyk P.A."/>
            <person name="Wortman J."/>
            <person name="Dyer P.S."/>
            <person name="Grigoriev I.V."/>
        </authorList>
    </citation>
    <scope>NUCLEOTIDE SEQUENCE [LARGE SCALE GENOMIC DNA]</scope>
    <source>
        <strain evidence="11">DTO 134E9</strain>
    </source>
</reference>
<evidence type="ECO:0000256" key="5">
    <source>
        <dbReference type="ARBA" id="ARBA00022525"/>
    </source>
</evidence>
<proteinExistence type="inferred from homology"/>
<dbReference type="InterPro" id="IPR001424">
    <property type="entry name" value="SOD_Cu_Zn_dom"/>
</dbReference>
<sequence length="189" mass="20269">MRGQVLSNIGLALSLSITGAQAASDTTAPVVTDNHDGRIYEAALLNKHATSVRGWLRASAPASGVGVKIQAEFWGFPANVSGPYPYHIHVSPVSQENCTTTGAHLDPYIRGETPPCDPNHPNTCQVGDLSGKHSPIYVAPNEPFAVEYTDLFLSLDKKNPAYIGNRSIVVHAPNSSRLNCGNFVPRDHE</sequence>
<feature type="domain" description="Superoxide dismutase copper/zinc binding" evidence="9">
    <location>
        <begin position="62"/>
        <end position="173"/>
    </location>
</feature>
<keyword evidence="5" id="KW-0964">Secreted</keyword>
<evidence type="ECO:0000256" key="1">
    <source>
        <dbReference type="ARBA" id="ARBA00004196"/>
    </source>
</evidence>
<dbReference type="RefSeq" id="XP_040691700.1">
    <property type="nucleotide sequence ID" value="XM_040827623.1"/>
</dbReference>
<evidence type="ECO:0000256" key="6">
    <source>
        <dbReference type="ARBA" id="ARBA00022862"/>
    </source>
</evidence>
<dbReference type="VEuPathDB" id="FungiDB:ASPWEDRAFT_104112"/>
<dbReference type="GO" id="GO:0005576">
    <property type="term" value="C:extracellular region"/>
    <property type="evidence" value="ECO:0007669"/>
    <property type="project" value="UniProtKB-SubCell"/>
</dbReference>
<comment type="catalytic activity">
    <reaction evidence="7">
        <text>2 superoxide + 2 H(+) = H2O2 + O2</text>
        <dbReference type="Rhea" id="RHEA:20696"/>
        <dbReference type="ChEBI" id="CHEBI:15378"/>
        <dbReference type="ChEBI" id="CHEBI:15379"/>
        <dbReference type="ChEBI" id="CHEBI:16240"/>
        <dbReference type="ChEBI" id="CHEBI:18421"/>
        <dbReference type="EC" id="1.15.1.1"/>
    </reaction>
</comment>
<evidence type="ECO:0000259" key="9">
    <source>
        <dbReference type="Pfam" id="PF00080"/>
    </source>
</evidence>
<dbReference type="GO" id="GO:0004784">
    <property type="term" value="F:superoxide dismutase activity"/>
    <property type="evidence" value="ECO:0007669"/>
    <property type="project" value="UniProtKB-EC"/>
</dbReference>
<evidence type="ECO:0000256" key="7">
    <source>
        <dbReference type="ARBA" id="ARBA00049204"/>
    </source>
</evidence>
<feature type="chain" id="PRO_5013245261" description="superoxide dismutase" evidence="8">
    <location>
        <begin position="23"/>
        <end position="189"/>
    </location>
</feature>
<evidence type="ECO:0000313" key="10">
    <source>
        <dbReference type="EMBL" id="OJJ38024.1"/>
    </source>
</evidence>
<evidence type="ECO:0000313" key="11">
    <source>
        <dbReference type="Proteomes" id="UP000184383"/>
    </source>
</evidence>
<dbReference type="Pfam" id="PF00080">
    <property type="entry name" value="Sod_Cu"/>
    <property type="match status" value="1"/>
</dbReference>
<organism evidence="10 11">
    <name type="scientific">Aspergillus wentii DTO 134E9</name>
    <dbReference type="NCBI Taxonomy" id="1073089"/>
    <lineage>
        <taxon>Eukaryota</taxon>
        <taxon>Fungi</taxon>
        <taxon>Dikarya</taxon>
        <taxon>Ascomycota</taxon>
        <taxon>Pezizomycotina</taxon>
        <taxon>Eurotiomycetes</taxon>
        <taxon>Eurotiomycetidae</taxon>
        <taxon>Eurotiales</taxon>
        <taxon>Aspergillaceae</taxon>
        <taxon>Aspergillus</taxon>
        <taxon>Aspergillus subgen. Cremei</taxon>
    </lineage>
</organism>
<name>A0A1L9RSZ9_ASPWE</name>
<keyword evidence="6" id="KW-0049">Antioxidant</keyword>
<dbReference type="AlphaFoldDB" id="A0A1L9RSZ9"/>
<evidence type="ECO:0000256" key="4">
    <source>
        <dbReference type="ARBA" id="ARBA00012682"/>
    </source>
</evidence>
<evidence type="ECO:0000256" key="2">
    <source>
        <dbReference type="ARBA" id="ARBA00004613"/>
    </source>
</evidence>
<comment type="subcellular location">
    <subcellularLocation>
        <location evidence="1">Cell envelope</location>
    </subcellularLocation>
    <subcellularLocation>
        <location evidence="2">Secreted</location>
    </subcellularLocation>
</comment>
<dbReference type="FunFam" id="2.60.40.200:FF:000007">
    <property type="entry name" value="Cell surface Cu-only superoxide dismutase 5"/>
    <property type="match status" value="1"/>
</dbReference>
<dbReference type="EMBL" id="KV878210">
    <property type="protein sequence ID" value="OJJ38024.1"/>
    <property type="molecule type" value="Genomic_DNA"/>
</dbReference>
<evidence type="ECO:0000256" key="8">
    <source>
        <dbReference type="SAM" id="SignalP"/>
    </source>
</evidence>
<gene>
    <name evidence="10" type="ORF">ASPWEDRAFT_104112</name>
</gene>
<accession>A0A1L9RSZ9</accession>
<dbReference type="STRING" id="1073089.A0A1L9RSZ9"/>
<dbReference type="OrthoDB" id="159229at2759"/>